<feature type="binding site" evidence="1">
    <location>
        <position position="95"/>
    </location>
    <ligand>
        <name>Zn(2+)</name>
        <dbReference type="ChEBI" id="CHEBI:29105"/>
    </ligand>
</feature>
<evidence type="ECO:0000313" key="3">
    <source>
        <dbReference type="EMBL" id="MDQ7247296.1"/>
    </source>
</evidence>
<comment type="similarity">
    <text evidence="1">Belongs to the ClpX chaperone family.</text>
</comment>
<protein>
    <submittedName>
        <fullName evidence="3">ClpX C4-type zinc finger protein</fullName>
    </submittedName>
</protein>
<keyword evidence="4" id="KW-1185">Reference proteome</keyword>
<evidence type="ECO:0000256" key="1">
    <source>
        <dbReference type="PROSITE-ProRule" id="PRU01250"/>
    </source>
</evidence>
<dbReference type="EMBL" id="JAUYVI010000002">
    <property type="protein sequence ID" value="MDQ7247296.1"/>
    <property type="molecule type" value="Genomic_DNA"/>
</dbReference>
<reference evidence="4" key="1">
    <citation type="submission" date="2023-08" db="EMBL/GenBank/DDBJ databases">
        <title>Rhodospirillaceae gen. nov., a novel taxon isolated from the Yangtze River Yuezi River estuary sludge.</title>
        <authorList>
            <person name="Ruan L."/>
        </authorList>
    </citation>
    <scope>NUCLEOTIDE SEQUENCE [LARGE SCALE GENOMIC DNA]</scope>
    <source>
        <strain evidence="4">R-7</strain>
    </source>
</reference>
<dbReference type="RefSeq" id="WP_379954696.1">
    <property type="nucleotide sequence ID" value="NZ_JAUYVI010000002.1"/>
</dbReference>
<keyword evidence="1" id="KW-0862">Zinc</keyword>
<dbReference type="Proteomes" id="UP001230156">
    <property type="component" value="Unassembled WGS sequence"/>
</dbReference>
<feature type="binding site" evidence="1">
    <location>
        <position position="74"/>
    </location>
    <ligand>
        <name>Zn(2+)</name>
        <dbReference type="ChEBI" id="CHEBI:29105"/>
    </ligand>
</feature>
<name>A0ABU0YHV5_9PROT</name>
<dbReference type="SUPFAM" id="SSF57716">
    <property type="entry name" value="Glucocorticoid receptor-like (DNA-binding domain)"/>
    <property type="match status" value="1"/>
</dbReference>
<dbReference type="InterPro" id="IPR038366">
    <property type="entry name" value="Znf_CppX_C4_sf"/>
</dbReference>
<comment type="caution">
    <text evidence="3">The sequence shown here is derived from an EMBL/GenBank/DDBJ whole genome shotgun (WGS) entry which is preliminary data.</text>
</comment>
<dbReference type="Pfam" id="PF06689">
    <property type="entry name" value="zf-C4_ClpX"/>
    <property type="match status" value="1"/>
</dbReference>
<dbReference type="InterPro" id="IPR010603">
    <property type="entry name" value="Znf_CppX_C4"/>
</dbReference>
<proteinExistence type="inferred from homology"/>
<accession>A0ABU0YHV5</accession>
<dbReference type="InterPro" id="IPR059188">
    <property type="entry name" value="Znf_CLPX-like"/>
</dbReference>
<evidence type="ECO:0000259" key="2">
    <source>
        <dbReference type="PROSITE" id="PS51902"/>
    </source>
</evidence>
<feature type="domain" description="ClpX-type ZB" evidence="2">
    <location>
        <begin position="62"/>
        <end position="109"/>
    </location>
</feature>
<gene>
    <name evidence="3" type="ORF">Q8A70_06445</name>
</gene>
<dbReference type="PROSITE" id="PS51902">
    <property type="entry name" value="CLPX_ZB"/>
    <property type="match status" value="1"/>
</dbReference>
<sequence>MTDSKSDELQMFAESWQRAINAKDWDSAVLTGISAYLYFSSKGEKRLKEGSVGLITSAFELQHRREGSASEKRCSFCNKDDSQVRLGAGASAYICEECVQMFSGIFSKE</sequence>
<evidence type="ECO:0000313" key="4">
    <source>
        <dbReference type="Proteomes" id="UP001230156"/>
    </source>
</evidence>
<feature type="binding site" evidence="1">
    <location>
        <position position="98"/>
    </location>
    <ligand>
        <name>Zn(2+)</name>
        <dbReference type="ChEBI" id="CHEBI:29105"/>
    </ligand>
</feature>
<dbReference type="SMART" id="SM00994">
    <property type="entry name" value="zf-C4_ClpX"/>
    <property type="match status" value="1"/>
</dbReference>
<feature type="binding site" evidence="1">
    <location>
        <position position="77"/>
    </location>
    <ligand>
        <name>Zn(2+)</name>
        <dbReference type="ChEBI" id="CHEBI:29105"/>
    </ligand>
</feature>
<organism evidence="3 4">
    <name type="scientific">Dongia sedimenti</name>
    <dbReference type="NCBI Taxonomy" id="3064282"/>
    <lineage>
        <taxon>Bacteria</taxon>
        <taxon>Pseudomonadati</taxon>
        <taxon>Pseudomonadota</taxon>
        <taxon>Alphaproteobacteria</taxon>
        <taxon>Rhodospirillales</taxon>
        <taxon>Dongiaceae</taxon>
        <taxon>Dongia</taxon>
    </lineage>
</organism>
<keyword evidence="1" id="KW-0143">Chaperone</keyword>
<dbReference type="Gene3D" id="6.20.220.10">
    <property type="entry name" value="ClpX chaperone, C4-type zinc finger domain"/>
    <property type="match status" value="1"/>
</dbReference>
<keyword evidence="1" id="KW-0479">Metal-binding</keyword>